<accession>A0A0E4BTX0</accession>
<gene>
    <name evidence="1" type="ORF">NK6_6935</name>
</gene>
<protein>
    <submittedName>
        <fullName evidence="1">Uncharacterized protein</fullName>
    </submittedName>
</protein>
<organism evidence="1 2">
    <name type="scientific">Bradyrhizobium diazoefficiens</name>
    <dbReference type="NCBI Taxonomy" id="1355477"/>
    <lineage>
        <taxon>Bacteria</taxon>
        <taxon>Pseudomonadati</taxon>
        <taxon>Pseudomonadota</taxon>
        <taxon>Alphaproteobacteria</taxon>
        <taxon>Hyphomicrobiales</taxon>
        <taxon>Nitrobacteraceae</taxon>
        <taxon>Bradyrhizobium</taxon>
    </lineage>
</organism>
<proteinExistence type="predicted"/>
<evidence type="ECO:0000313" key="1">
    <source>
        <dbReference type="EMBL" id="BAR60086.1"/>
    </source>
</evidence>
<evidence type="ECO:0000313" key="2">
    <source>
        <dbReference type="Proteomes" id="UP000063308"/>
    </source>
</evidence>
<dbReference type="AlphaFoldDB" id="A0A0E4BTX0"/>
<name>A0A0E4BTX0_9BRAD</name>
<dbReference type="Proteomes" id="UP000063308">
    <property type="component" value="Chromosome"/>
</dbReference>
<reference evidence="1 2" key="1">
    <citation type="submission" date="2014-11" db="EMBL/GenBank/DDBJ databases">
        <title>Symbiosis island explosion on the genome of extra-slow-growing strains of soybean bradyrhizobia with massive insertion sequences.</title>
        <authorList>
            <person name="Iida T."/>
            <person name="Minamisawa K."/>
        </authorList>
    </citation>
    <scope>NUCLEOTIDE SEQUENCE [LARGE SCALE GENOMIC DNA]</scope>
    <source>
        <strain evidence="1 2">NK6</strain>
    </source>
</reference>
<sequence>MRSSLSGEDFAGSAMKHLLHELAFGATVDVRRRKSLLLRRIFAL</sequence>
<dbReference type="EMBL" id="AP014685">
    <property type="protein sequence ID" value="BAR60086.1"/>
    <property type="molecule type" value="Genomic_DNA"/>
</dbReference>